<dbReference type="GeneID" id="117670161"/>
<dbReference type="AlphaFoldDB" id="A0A6P9CCE7"/>
<dbReference type="Gene3D" id="2.10.50.10">
    <property type="entry name" value="Tumor Necrosis Factor Receptor, subunit A, domain 2"/>
    <property type="match status" value="1"/>
</dbReference>
<evidence type="ECO:0000313" key="4">
    <source>
        <dbReference type="RefSeq" id="XP_034281002.1"/>
    </source>
</evidence>
<protein>
    <submittedName>
        <fullName evidence="4">Uncharacterized protein LOC117670161</fullName>
    </submittedName>
</protein>
<dbReference type="KEGG" id="pgut:117670161"/>
<accession>A0A6P9CCE7</accession>
<proteinExistence type="predicted"/>
<dbReference type="InterPro" id="IPR011641">
    <property type="entry name" value="Tyr-kin_ephrin_A/B_rcpt-like"/>
</dbReference>
<evidence type="ECO:0000259" key="2">
    <source>
        <dbReference type="Pfam" id="PF07699"/>
    </source>
</evidence>
<reference evidence="4" key="1">
    <citation type="submission" date="2025-08" db="UniProtKB">
        <authorList>
            <consortium name="RefSeq"/>
        </authorList>
    </citation>
    <scope>IDENTIFICATION</scope>
    <source>
        <tissue evidence="4">Blood</tissue>
    </source>
</reference>
<evidence type="ECO:0000256" key="1">
    <source>
        <dbReference type="SAM" id="SignalP"/>
    </source>
</evidence>
<dbReference type="SMART" id="SM01411">
    <property type="entry name" value="Ephrin_rec_like"/>
    <property type="match status" value="1"/>
</dbReference>
<dbReference type="PANTHER" id="PTHR47236">
    <property type="entry name" value="GENE, 32742-RELATED-RELATED"/>
    <property type="match status" value="1"/>
</dbReference>
<feature type="signal peptide" evidence="1">
    <location>
        <begin position="1"/>
        <end position="16"/>
    </location>
</feature>
<dbReference type="Pfam" id="PF07699">
    <property type="entry name" value="Ephrin_rec_like"/>
    <property type="match status" value="1"/>
</dbReference>
<dbReference type="Proteomes" id="UP001652622">
    <property type="component" value="Unplaced"/>
</dbReference>
<evidence type="ECO:0000313" key="3">
    <source>
        <dbReference type="Proteomes" id="UP001652622"/>
    </source>
</evidence>
<dbReference type="InParanoid" id="A0A6P9CCE7"/>
<sequence length="378" mass="41797">MLVFIFLFSVFTACPAGNSPLQKEGCKNGFNRRRRQQNSSACPEGFFCPAGSSSPIPCPEGTFRSAGLSSSLTCLACPVNFFSAKVGQVACLPCGSEAVQPKEGQNTCVCLRQGGVFQPSDAQCPCAPGYRSLREDRRWDCVKETYDICRDDAVRNQDGRCLTKEEWAHYCSDQVCDIPQHYQGYDKVLGLCLCQVGSLDKTCGLRCRRQQRGVLKFFCEDNRARLSVMYKNGSQVDIFWEELAASLQGLSFHAQNLCASETQELQPVHMVKTNGRGFIGVNDPEPEILQHLFATQSQIPSASRNELWAAKSWDISGTSAKDGFRFSQPEPANATPTSTLTGILNPTVCLQMHEMLIFFVSKEHYPVYDVSTIPALTS</sequence>
<keyword evidence="3" id="KW-1185">Reference proteome</keyword>
<dbReference type="OMA" id="ASRNELW"/>
<keyword evidence="1" id="KW-0732">Signal</keyword>
<feature type="domain" description="Tyrosine-protein kinase ephrin type A/B receptor-like" evidence="2">
    <location>
        <begin position="71"/>
        <end position="104"/>
    </location>
</feature>
<dbReference type="RefSeq" id="XP_034281002.1">
    <property type="nucleotide sequence ID" value="XM_034425111.1"/>
</dbReference>
<name>A0A6P9CCE7_PANGU</name>
<gene>
    <name evidence="4" type="primary">LOC117670161</name>
</gene>
<dbReference type="PANTHER" id="PTHR47236:SF5">
    <property type="entry name" value="GENE, 32742-RELATED"/>
    <property type="match status" value="1"/>
</dbReference>
<organism evidence="3 4">
    <name type="scientific">Pantherophis guttatus</name>
    <name type="common">Corn snake</name>
    <name type="synonym">Elaphe guttata</name>
    <dbReference type="NCBI Taxonomy" id="94885"/>
    <lineage>
        <taxon>Eukaryota</taxon>
        <taxon>Metazoa</taxon>
        <taxon>Chordata</taxon>
        <taxon>Craniata</taxon>
        <taxon>Vertebrata</taxon>
        <taxon>Euteleostomi</taxon>
        <taxon>Lepidosauria</taxon>
        <taxon>Squamata</taxon>
        <taxon>Bifurcata</taxon>
        <taxon>Unidentata</taxon>
        <taxon>Episquamata</taxon>
        <taxon>Toxicofera</taxon>
        <taxon>Serpentes</taxon>
        <taxon>Colubroidea</taxon>
        <taxon>Colubridae</taxon>
        <taxon>Colubrinae</taxon>
        <taxon>Pantherophis</taxon>
    </lineage>
</organism>
<feature type="chain" id="PRO_5028326577" evidence="1">
    <location>
        <begin position="17"/>
        <end position="378"/>
    </location>
</feature>